<dbReference type="SMART" id="SM00900">
    <property type="entry name" value="FMN_bind"/>
    <property type="match status" value="1"/>
</dbReference>
<sequence length="801" mass="88068">MKLVGIVGTNADFSYNRFLLQFMKRHFASRATIDLLEIQDIPLFNENNSDCIPAVVTEFSQKVAQADGVIIATPEYDHAIPAALKSLIEWLSCADHPFAHKPVMIVGASYGPQGTSRAQMNLRQILDSPGVDASVLPGNEFLLNYCKDAFDERHNLKAAQTISFLEQCFANYIDYVKKLNPTVKEGVDNMAYTDQINWSATYDTLVLGFGGAGATAARFAADNDAKVLLVDAAPAGKEGGNTRYSAQLIGTGDNFEDAKAYYKILTAPMALPEDMIDVYVDGMVHMRDYVKKYLNVEPFSFKNEFDLSQTNIPIKDAIFEYPEYKGVEAYDFTTVHAGMFDAALWKILRQKVLDRTDKIDVWLNSRATHLIQDPETKVILGATIKRAGKLYNIRAKNGVVLTVGGFENNKQQIQNYLGAEHLAPLGSLYNRGDGLNMAAEVGAKMWHMNNYEALGMLHGMAFDVPEGQRARLIIDQWPDLYTGSIITVADDGSRYFKEDETNRHGHIYDHGTWRIPRTNVHPYLIFDQSQLDQFKQNKKIPYAAFLENLVKADSLNELANKIEANPEKLQQTVTDFNEFAKNGRDYAYNRDPKTLRAFDAGPFYAAALTHDVLNTQGGPQRNVDAEILDINNQPIPHLYGAGELGGINANQYQGGGNLAECLIFGKIAGENAAKPKEDTEVVADPVAGAAAIVGQNDLAQKTDLTDIKIEPNQYLGVSDAGIGGQVVARVTYANDKIKKVEIVQQSESADVGQAAVEKLPTEMVAKNTYDVDAISGASASSRAIKSAVKNAVAKAQNSVTN</sequence>
<dbReference type="GO" id="GO:0033765">
    <property type="term" value="F:steroid dehydrogenase activity, acting on the CH-CH group of donors"/>
    <property type="evidence" value="ECO:0007669"/>
    <property type="project" value="UniProtKB-ARBA"/>
</dbReference>
<evidence type="ECO:0000259" key="9">
    <source>
        <dbReference type="SMART" id="SM00900"/>
    </source>
</evidence>
<keyword evidence="6" id="KW-0274">FAD</keyword>
<comment type="catalytic activity">
    <reaction evidence="8">
        <text>dihydrourocanate + A = urocanate + AH2</text>
        <dbReference type="Rhea" id="RHEA:36059"/>
        <dbReference type="ChEBI" id="CHEBI:13193"/>
        <dbReference type="ChEBI" id="CHEBI:17499"/>
        <dbReference type="ChEBI" id="CHEBI:27247"/>
        <dbReference type="ChEBI" id="CHEBI:72991"/>
        <dbReference type="EC" id="1.3.99.33"/>
    </reaction>
</comment>
<dbReference type="SUPFAM" id="SSF56425">
    <property type="entry name" value="Succinate dehydrogenase/fumarate reductase flavoprotein, catalytic domain"/>
    <property type="match status" value="1"/>
</dbReference>
<evidence type="ECO:0000256" key="7">
    <source>
        <dbReference type="ARBA" id="ARBA00023002"/>
    </source>
</evidence>
<comment type="cofactor">
    <cofactor evidence="2">
        <name>FAD</name>
        <dbReference type="ChEBI" id="CHEBI:57692"/>
    </cofactor>
</comment>
<dbReference type="PANTHER" id="PTHR43400">
    <property type="entry name" value="FUMARATE REDUCTASE"/>
    <property type="match status" value="1"/>
</dbReference>
<evidence type="ECO:0000313" key="11">
    <source>
        <dbReference type="Proteomes" id="UP000078582"/>
    </source>
</evidence>
<dbReference type="Gene3D" id="3.40.50.360">
    <property type="match status" value="1"/>
</dbReference>
<dbReference type="InterPro" id="IPR029039">
    <property type="entry name" value="Flavoprotein-like_sf"/>
</dbReference>
<dbReference type="Proteomes" id="UP000078582">
    <property type="component" value="Chromosome"/>
</dbReference>
<evidence type="ECO:0000256" key="1">
    <source>
        <dbReference type="ARBA" id="ARBA00001917"/>
    </source>
</evidence>
<dbReference type="Pfam" id="PF03358">
    <property type="entry name" value="FMN_red"/>
    <property type="match status" value="1"/>
</dbReference>
<name>A0A192H0Y5_9LACO</name>
<gene>
    <name evidence="10" type="ORF">AYR53_03660</name>
</gene>
<dbReference type="Gene3D" id="3.50.50.60">
    <property type="entry name" value="FAD/NAD(P)-binding domain"/>
    <property type="match status" value="1"/>
</dbReference>
<evidence type="ECO:0000256" key="4">
    <source>
        <dbReference type="ARBA" id="ARBA00015872"/>
    </source>
</evidence>
<keyword evidence="7" id="KW-0560">Oxidoreductase</keyword>
<comment type="cofactor">
    <cofactor evidence="1">
        <name>FMN</name>
        <dbReference type="ChEBI" id="CHEBI:58210"/>
    </cofactor>
</comment>
<dbReference type="InterPro" id="IPR036188">
    <property type="entry name" value="FAD/NAD-bd_sf"/>
</dbReference>
<dbReference type="InterPro" id="IPR005025">
    <property type="entry name" value="FMN_Rdtase-like_dom"/>
</dbReference>
<dbReference type="AlphaFoldDB" id="A0A192H0Y5"/>
<dbReference type="GO" id="GO:0016020">
    <property type="term" value="C:membrane"/>
    <property type="evidence" value="ECO:0007669"/>
    <property type="project" value="InterPro"/>
</dbReference>
<organism evidence="10 11">
    <name type="scientific">Loigolactobacillus backii</name>
    <dbReference type="NCBI Taxonomy" id="375175"/>
    <lineage>
        <taxon>Bacteria</taxon>
        <taxon>Bacillati</taxon>
        <taxon>Bacillota</taxon>
        <taxon>Bacilli</taxon>
        <taxon>Lactobacillales</taxon>
        <taxon>Lactobacillaceae</taxon>
        <taxon>Loigolactobacillus</taxon>
    </lineage>
</organism>
<evidence type="ECO:0000256" key="3">
    <source>
        <dbReference type="ARBA" id="ARBA00013137"/>
    </source>
</evidence>
<dbReference type="SUPFAM" id="SSF51905">
    <property type="entry name" value="FAD/NAD(P)-binding domain"/>
    <property type="match status" value="1"/>
</dbReference>
<dbReference type="InterPro" id="IPR007329">
    <property type="entry name" value="FMN-bd"/>
</dbReference>
<reference evidence="10 11" key="1">
    <citation type="submission" date="2016-03" db="EMBL/GenBank/DDBJ databases">
        <title>Pediococcus and Lactobacillus from brewery environment - whole genome sequencing and assembly.</title>
        <authorList>
            <person name="Behr J."/>
            <person name="Geissler A.J."/>
            <person name="Vogel R.F."/>
        </authorList>
    </citation>
    <scope>NUCLEOTIDE SEQUENCE [LARGE SCALE GENOMIC DNA]</scope>
    <source>
        <strain evidence="10 11">TMW 1.1989</strain>
    </source>
</reference>
<dbReference type="EMBL" id="CP014873">
    <property type="protein sequence ID" value="ANK61943.1"/>
    <property type="molecule type" value="Genomic_DNA"/>
</dbReference>
<dbReference type="EC" id="1.3.99.33" evidence="3"/>
<dbReference type="Pfam" id="PF00890">
    <property type="entry name" value="FAD_binding_2"/>
    <property type="match status" value="1"/>
</dbReference>
<dbReference type="InterPro" id="IPR027477">
    <property type="entry name" value="Succ_DH/fumarate_Rdtase_cat_sf"/>
</dbReference>
<dbReference type="Gene3D" id="3.90.1010.20">
    <property type="match status" value="1"/>
</dbReference>
<protein>
    <recommendedName>
        <fullName evidence="4">Urocanate reductase</fullName>
        <ecNumber evidence="3">1.3.99.33</ecNumber>
    </recommendedName>
</protein>
<proteinExistence type="predicted"/>
<evidence type="ECO:0000313" key="10">
    <source>
        <dbReference type="EMBL" id="ANK61943.1"/>
    </source>
</evidence>
<accession>A0A192H0Y5</accession>
<dbReference type="Gene3D" id="3.90.700.10">
    <property type="entry name" value="Succinate dehydrogenase/fumarate reductase flavoprotein, catalytic domain"/>
    <property type="match status" value="1"/>
</dbReference>
<evidence type="ECO:0000256" key="6">
    <source>
        <dbReference type="ARBA" id="ARBA00022827"/>
    </source>
</evidence>
<dbReference type="Pfam" id="PF04205">
    <property type="entry name" value="FMN_bind"/>
    <property type="match status" value="1"/>
</dbReference>
<dbReference type="PANTHER" id="PTHR43400:SF10">
    <property type="entry name" value="3-OXOSTEROID 1-DEHYDROGENASE"/>
    <property type="match status" value="1"/>
</dbReference>
<dbReference type="SUPFAM" id="SSF52218">
    <property type="entry name" value="Flavoproteins"/>
    <property type="match status" value="1"/>
</dbReference>
<evidence type="ECO:0000256" key="8">
    <source>
        <dbReference type="ARBA" id="ARBA00049922"/>
    </source>
</evidence>
<dbReference type="RefSeq" id="WP_068279314.1">
    <property type="nucleotide sequence ID" value="NZ_CP014873.1"/>
</dbReference>
<keyword evidence="11" id="KW-1185">Reference proteome</keyword>
<evidence type="ECO:0000256" key="5">
    <source>
        <dbReference type="ARBA" id="ARBA00022630"/>
    </source>
</evidence>
<keyword evidence="5" id="KW-0285">Flavoprotein</keyword>
<dbReference type="GO" id="GO:0008202">
    <property type="term" value="P:steroid metabolic process"/>
    <property type="evidence" value="ECO:0007669"/>
    <property type="project" value="UniProtKB-ARBA"/>
</dbReference>
<feature type="domain" description="FMN-binding" evidence="9">
    <location>
        <begin position="721"/>
        <end position="795"/>
    </location>
</feature>
<dbReference type="GeneID" id="42981336"/>
<dbReference type="OrthoDB" id="9806724at2"/>
<dbReference type="GO" id="GO:0010181">
    <property type="term" value="F:FMN binding"/>
    <property type="evidence" value="ECO:0007669"/>
    <property type="project" value="InterPro"/>
</dbReference>
<dbReference type="InterPro" id="IPR003953">
    <property type="entry name" value="FAD-dep_OxRdtase_2_FAD-bd"/>
</dbReference>
<dbReference type="InterPro" id="IPR050315">
    <property type="entry name" value="FAD-oxidoreductase_2"/>
</dbReference>
<evidence type="ECO:0000256" key="2">
    <source>
        <dbReference type="ARBA" id="ARBA00001974"/>
    </source>
</evidence>
<dbReference type="STRING" id="375175.AYR53_03660"/>